<protein>
    <submittedName>
        <fullName evidence="2">RDD domain containing protein</fullName>
    </submittedName>
</protein>
<keyword evidence="1" id="KW-1133">Transmembrane helix</keyword>
<keyword evidence="1" id="KW-0472">Membrane</keyword>
<accession>A0A223I1F4</accession>
<name>A0A223I1F4_THETR</name>
<proteinExistence type="predicted"/>
<organism evidence="2 3">
    <name type="scientific">Thermoanaerobacterium thermosaccharolyticum</name>
    <name type="common">Clostridium thermosaccharolyticum</name>
    <dbReference type="NCBI Taxonomy" id="1517"/>
    <lineage>
        <taxon>Bacteria</taxon>
        <taxon>Bacillati</taxon>
        <taxon>Bacillota</taxon>
        <taxon>Clostridia</taxon>
        <taxon>Thermoanaerobacterales</taxon>
        <taxon>Thermoanaerobacteraceae</taxon>
        <taxon>Thermoanaerobacterium</taxon>
    </lineage>
</organism>
<evidence type="ECO:0000313" key="2">
    <source>
        <dbReference type="EMBL" id="AST58553.1"/>
    </source>
</evidence>
<evidence type="ECO:0000313" key="3">
    <source>
        <dbReference type="Proteomes" id="UP000214975"/>
    </source>
</evidence>
<gene>
    <name evidence="2" type="ORF">Thert_02714</name>
</gene>
<evidence type="ECO:0000256" key="1">
    <source>
        <dbReference type="SAM" id="Phobius"/>
    </source>
</evidence>
<feature type="transmembrane region" description="Helical" evidence="1">
    <location>
        <begin position="12"/>
        <end position="33"/>
    </location>
</feature>
<dbReference type="Proteomes" id="UP000214975">
    <property type="component" value="Chromosome"/>
</dbReference>
<keyword evidence="1" id="KW-0812">Transmembrane</keyword>
<dbReference type="AlphaFoldDB" id="A0A223I1F4"/>
<sequence>MKYADFWRRTGALWNLLSYNWIIVDICFSIAGLTKHKQALHDIISGCLVGRE</sequence>
<reference evidence="2 3" key="1">
    <citation type="submission" date="2016-08" db="EMBL/GenBank/DDBJ databases">
        <title>A novel genetic cassette of butanologenic Thermoanaerobacterium thermosaccharolyticum that directly convert cellulose to butanol.</title>
        <authorList>
            <person name="Li T."/>
            <person name="He J."/>
        </authorList>
    </citation>
    <scope>NUCLEOTIDE SEQUENCE [LARGE SCALE GENOMIC DNA]</scope>
    <source>
        <strain evidence="2 3">TG57</strain>
    </source>
</reference>
<dbReference type="EMBL" id="CP016893">
    <property type="protein sequence ID" value="AST58553.1"/>
    <property type="molecule type" value="Genomic_DNA"/>
</dbReference>